<keyword evidence="3" id="KW-0238">DNA-binding</keyword>
<comment type="caution">
    <text evidence="6">The sequence shown here is derived from an EMBL/GenBank/DDBJ whole genome shotgun (WGS) entry which is preliminary data.</text>
</comment>
<evidence type="ECO:0000313" key="6">
    <source>
        <dbReference type="EMBL" id="GCE20936.1"/>
    </source>
</evidence>
<organism evidence="6 7">
    <name type="scientific">Dictyobacter kobayashii</name>
    <dbReference type="NCBI Taxonomy" id="2014872"/>
    <lineage>
        <taxon>Bacteria</taxon>
        <taxon>Bacillati</taxon>
        <taxon>Chloroflexota</taxon>
        <taxon>Ktedonobacteria</taxon>
        <taxon>Ktedonobacterales</taxon>
        <taxon>Dictyobacteraceae</taxon>
        <taxon>Dictyobacter</taxon>
    </lineage>
</organism>
<dbReference type="OrthoDB" id="9795776at2"/>
<evidence type="ECO:0000313" key="7">
    <source>
        <dbReference type="Proteomes" id="UP000287188"/>
    </source>
</evidence>
<evidence type="ECO:0000256" key="1">
    <source>
        <dbReference type="ARBA" id="ARBA00010923"/>
    </source>
</evidence>
<keyword evidence="4" id="KW-0175">Coiled coil</keyword>
<dbReference type="PANTHER" id="PTHR30408:SF12">
    <property type="entry name" value="TYPE I RESTRICTION ENZYME MJAVIII SPECIFICITY SUBUNIT"/>
    <property type="match status" value="1"/>
</dbReference>
<protein>
    <submittedName>
        <fullName evidence="6">Type I restriction enzyme EcoEI specificity protein</fullName>
    </submittedName>
</protein>
<feature type="coiled-coil region" evidence="4">
    <location>
        <begin position="375"/>
        <end position="402"/>
    </location>
</feature>
<dbReference type="PANTHER" id="PTHR30408">
    <property type="entry name" value="TYPE-1 RESTRICTION ENZYME ECOKI SPECIFICITY PROTEIN"/>
    <property type="match status" value="1"/>
</dbReference>
<dbReference type="CDD" id="cd17254">
    <property type="entry name" value="RMtype1_S_FclI-TRD1-CR1_like"/>
    <property type="match status" value="1"/>
</dbReference>
<feature type="domain" description="Type I restriction modification DNA specificity" evidence="5">
    <location>
        <begin position="218"/>
        <end position="389"/>
    </location>
</feature>
<feature type="domain" description="Type I restriction modification DNA specificity" evidence="5">
    <location>
        <begin position="25"/>
        <end position="189"/>
    </location>
</feature>
<accession>A0A402AP98</accession>
<gene>
    <name evidence="6" type="primary">hsdS_2</name>
    <name evidence="6" type="ORF">KDK_47360</name>
</gene>
<dbReference type="Gene3D" id="1.10.287.1120">
    <property type="entry name" value="Bipartite methylase S protein"/>
    <property type="match status" value="1"/>
</dbReference>
<dbReference type="SUPFAM" id="SSF116734">
    <property type="entry name" value="DNA methylase specificity domain"/>
    <property type="match status" value="2"/>
</dbReference>
<evidence type="ECO:0000259" key="5">
    <source>
        <dbReference type="Pfam" id="PF01420"/>
    </source>
</evidence>
<sequence>MVIETKNTKLKQELIQNENDNAIIDWSNKTIGELSNFSNGYGFRPSDWSKEGLPIIRIQNLNGSEEFNYFNGIPDESWLVEPGTILFAWAGTRGVSFGPTIWNGPRAVLNQHIYRIIPRKGVNFLWLYRALQFATKEIEQSAHGFKATLLHVRKEEITSQVILFPPLAEQKAIATALSDVDTLITSLDKLIAKKRDIKQATMQQLLTGKTRLPGFSGEWEVKKLGEIAEIDNDNLNSNTPSDYSFKYISLEDVDTGVLRKYAEINFRDAPSRARRKVKKNDILFSTVRPNLKSHLYIIDDMSNLVCSTGFSVLRCYQTIVDSSYVYFHLFADEIEKQIESLLTGSNYPAINSRDVKTLQIPFPPLPEQQAISAILTDMDAEITALERKRDKTRALKQGMMQELLTGKTRLI</sequence>
<evidence type="ECO:0000256" key="3">
    <source>
        <dbReference type="ARBA" id="ARBA00023125"/>
    </source>
</evidence>
<dbReference type="EMBL" id="BIFS01000001">
    <property type="protein sequence ID" value="GCE20936.1"/>
    <property type="molecule type" value="Genomic_DNA"/>
</dbReference>
<dbReference type="AlphaFoldDB" id="A0A402AP98"/>
<name>A0A402AP98_9CHLR</name>
<proteinExistence type="inferred from homology"/>
<dbReference type="GO" id="GO:0009307">
    <property type="term" value="P:DNA restriction-modification system"/>
    <property type="evidence" value="ECO:0007669"/>
    <property type="project" value="UniProtKB-KW"/>
</dbReference>
<dbReference type="GO" id="GO:0003677">
    <property type="term" value="F:DNA binding"/>
    <property type="evidence" value="ECO:0007669"/>
    <property type="project" value="UniProtKB-KW"/>
</dbReference>
<dbReference type="InterPro" id="IPR044946">
    <property type="entry name" value="Restrct_endonuc_typeI_TRD_sf"/>
</dbReference>
<dbReference type="RefSeq" id="WP_126552518.1">
    <property type="nucleotide sequence ID" value="NZ_BIFS01000001.1"/>
</dbReference>
<evidence type="ECO:0000256" key="4">
    <source>
        <dbReference type="SAM" id="Coils"/>
    </source>
</evidence>
<comment type="similarity">
    <text evidence="1">Belongs to the type-I restriction system S methylase family.</text>
</comment>
<dbReference type="Proteomes" id="UP000287188">
    <property type="component" value="Unassembled WGS sequence"/>
</dbReference>
<keyword evidence="7" id="KW-1185">Reference proteome</keyword>
<dbReference type="Gene3D" id="3.90.220.20">
    <property type="entry name" value="DNA methylase specificity domains"/>
    <property type="match status" value="2"/>
</dbReference>
<dbReference type="InterPro" id="IPR052021">
    <property type="entry name" value="Type-I_RS_S_subunit"/>
</dbReference>
<dbReference type="InterPro" id="IPR000055">
    <property type="entry name" value="Restrct_endonuc_typeI_TRD"/>
</dbReference>
<evidence type="ECO:0000256" key="2">
    <source>
        <dbReference type="ARBA" id="ARBA00022747"/>
    </source>
</evidence>
<reference evidence="7" key="1">
    <citation type="submission" date="2018-12" db="EMBL/GenBank/DDBJ databases">
        <title>Tengunoibacter tsumagoiensis gen. nov., sp. nov., Dictyobacter kobayashii sp. nov., D. alpinus sp. nov., and D. joshuensis sp. nov. and description of Dictyobacteraceae fam. nov. within the order Ktedonobacterales isolated from Tengu-no-mugimeshi.</title>
        <authorList>
            <person name="Wang C.M."/>
            <person name="Zheng Y."/>
            <person name="Sakai Y."/>
            <person name="Toyoda A."/>
            <person name="Minakuchi Y."/>
            <person name="Abe K."/>
            <person name="Yokota A."/>
            <person name="Yabe S."/>
        </authorList>
    </citation>
    <scope>NUCLEOTIDE SEQUENCE [LARGE SCALE GENOMIC DNA]</scope>
    <source>
        <strain evidence="7">Uno11</strain>
    </source>
</reference>
<keyword evidence="2" id="KW-0680">Restriction system</keyword>
<dbReference type="Pfam" id="PF01420">
    <property type="entry name" value="Methylase_S"/>
    <property type="match status" value="2"/>
</dbReference>